<evidence type="ECO:0000313" key="1">
    <source>
        <dbReference type="EMBL" id="VDP30050.1"/>
    </source>
</evidence>
<proteinExistence type="predicted"/>
<dbReference type="WBParaSite" id="SCUD_0000829401-mRNA-1">
    <property type="protein sequence ID" value="SCUD_0000829401-mRNA-1"/>
    <property type="gene ID" value="SCUD_0000829401"/>
</dbReference>
<accession>A0A183JZY6</accession>
<dbReference type="AlphaFoldDB" id="A0A183JZY6"/>
<evidence type="ECO:0000313" key="2">
    <source>
        <dbReference type="Proteomes" id="UP000279833"/>
    </source>
</evidence>
<keyword evidence="2" id="KW-1185">Reference proteome</keyword>
<evidence type="ECO:0000313" key="3">
    <source>
        <dbReference type="WBParaSite" id="SCUD_0000829401-mRNA-1"/>
    </source>
</evidence>
<protein>
    <submittedName>
        <fullName evidence="3">Secreted protein</fullName>
    </submittedName>
</protein>
<dbReference type="Proteomes" id="UP000279833">
    <property type="component" value="Unassembled WGS sequence"/>
</dbReference>
<dbReference type="EMBL" id="UZAK01032679">
    <property type="protein sequence ID" value="VDP30050.1"/>
    <property type="molecule type" value="Genomic_DNA"/>
</dbReference>
<reference evidence="3" key="1">
    <citation type="submission" date="2016-06" db="UniProtKB">
        <authorList>
            <consortium name="WormBaseParasite"/>
        </authorList>
    </citation>
    <scope>IDENTIFICATION</scope>
</reference>
<gene>
    <name evidence="1" type="ORF">SCUD_LOCUS8294</name>
</gene>
<organism evidence="3">
    <name type="scientific">Schistosoma curassoni</name>
    <dbReference type="NCBI Taxonomy" id="6186"/>
    <lineage>
        <taxon>Eukaryota</taxon>
        <taxon>Metazoa</taxon>
        <taxon>Spiralia</taxon>
        <taxon>Lophotrochozoa</taxon>
        <taxon>Platyhelminthes</taxon>
        <taxon>Trematoda</taxon>
        <taxon>Digenea</taxon>
        <taxon>Strigeidida</taxon>
        <taxon>Schistosomatoidea</taxon>
        <taxon>Schistosomatidae</taxon>
        <taxon>Schistosoma</taxon>
    </lineage>
</organism>
<name>A0A183JZY6_9TREM</name>
<reference evidence="1 2" key="2">
    <citation type="submission" date="2018-11" db="EMBL/GenBank/DDBJ databases">
        <authorList>
            <consortium name="Pathogen Informatics"/>
        </authorList>
    </citation>
    <scope>NUCLEOTIDE SEQUENCE [LARGE SCALE GENOMIC DNA]</scope>
    <source>
        <strain evidence="1">Dakar</strain>
        <strain evidence="2">Dakar, Senegal</strain>
    </source>
</reference>
<sequence>MSKFTALISSLWFYTFDKPLPSSENHQSNGHVYTSSVFPCEISNQVRKSAPDLEGDSMYDVLKNKVISRMPLSDQRTGSKWNTACRN</sequence>